<feature type="transmembrane region" description="Helical" evidence="1">
    <location>
        <begin position="411"/>
        <end position="430"/>
    </location>
</feature>
<name>A0ABZ2KX77_9BACT</name>
<evidence type="ECO:0000313" key="3">
    <source>
        <dbReference type="EMBL" id="WXB03213.1"/>
    </source>
</evidence>
<evidence type="ECO:0000313" key="4">
    <source>
        <dbReference type="Proteomes" id="UP001374803"/>
    </source>
</evidence>
<dbReference type="CDD" id="cd15482">
    <property type="entry name" value="Sialidase_non-viral"/>
    <property type="match status" value="1"/>
</dbReference>
<dbReference type="InterPro" id="IPR015943">
    <property type="entry name" value="WD40/YVTN_repeat-like_dom_sf"/>
</dbReference>
<organism evidence="3 4">
    <name type="scientific">Pendulispora rubella</name>
    <dbReference type="NCBI Taxonomy" id="2741070"/>
    <lineage>
        <taxon>Bacteria</taxon>
        <taxon>Pseudomonadati</taxon>
        <taxon>Myxococcota</taxon>
        <taxon>Myxococcia</taxon>
        <taxon>Myxococcales</taxon>
        <taxon>Sorangiineae</taxon>
        <taxon>Pendulisporaceae</taxon>
        <taxon>Pendulispora</taxon>
    </lineage>
</organism>
<protein>
    <submittedName>
        <fullName evidence="3">Uncharacterized protein</fullName>
    </submittedName>
</protein>
<dbReference type="SUPFAM" id="SSF110296">
    <property type="entry name" value="Oligoxyloglucan reducing end-specific cellobiohydrolase"/>
    <property type="match status" value="1"/>
</dbReference>
<gene>
    <name evidence="3" type="ORF">LVJ94_40705</name>
</gene>
<sequence length="437" mass="45686">MLSKWALPIAVTISLMLGAGQAQANGRFPAASQLVVFPRTPEKMVLRTTFGILFSHDRGATWDWVCERAVGYGGVEDPALGIVGEKTVLAGTFEGLSVTQDLGCSWAFAGGGLKGQVVIDVTSRSNQPAAALALTSTYKRDDAGDGYTSHLYETTDQGISWSRLGVGLPTYAIAETVDTAPSDGARIYASAFRRKGEPIEGLFYASKDNGQTFSETLIELTPNEGAPFIAAVDPVNAERVYVRTTTPGSGSRLLVTDDGGKTFRTVRTGAALLGFALSGDGSKVWVGGADGLFVASRDDLTFVKKSDTQIQCLTWFGGTLYACSTESSGFIVGASTNDGANFAPLLHLATVRGPLACGNGTPTANCLVEWPAIRDQLGIAYDAGASDGGGQPAASSDDGGCSVPSEKSGPVAFFSMCAVAIAAILARTVIVRRRRHR</sequence>
<feature type="signal peptide" evidence="2">
    <location>
        <begin position="1"/>
        <end position="24"/>
    </location>
</feature>
<keyword evidence="2" id="KW-0732">Signal</keyword>
<reference evidence="3" key="1">
    <citation type="submission" date="2021-12" db="EMBL/GenBank/DDBJ databases">
        <title>Discovery of the Pendulisporaceae a myxobacterial family with distinct sporulation behavior and unique specialized metabolism.</title>
        <authorList>
            <person name="Garcia R."/>
            <person name="Popoff A."/>
            <person name="Bader C.D."/>
            <person name="Loehr J."/>
            <person name="Walesch S."/>
            <person name="Walt C."/>
            <person name="Boldt J."/>
            <person name="Bunk B."/>
            <person name="Haeckl F.J.F.P.J."/>
            <person name="Gunesch A.P."/>
            <person name="Birkelbach J."/>
            <person name="Nuebel U."/>
            <person name="Pietschmann T."/>
            <person name="Bach T."/>
            <person name="Mueller R."/>
        </authorList>
    </citation>
    <scope>NUCLEOTIDE SEQUENCE</scope>
    <source>
        <strain evidence="3">MSr11367</strain>
    </source>
</reference>
<dbReference type="Gene3D" id="2.130.10.10">
    <property type="entry name" value="YVTN repeat-like/Quinoprotein amine dehydrogenase"/>
    <property type="match status" value="2"/>
</dbReference>
<proteinExistence type="predicted"/>
<evidence type="ECO:0000256" key="1">
    <source>
        <dbReference type="SAM" id="Phobius"/>
    </source>
</evidence>
<keyword evidence="1" id="KW-1133">Transmembrane helix</keyword>
<dbReference type="EMBL" id="CP089983">
    <property type="protein sequence ID" value="WXB03213.1"/>
    <property type="molecule type" value="Genomic_DNA"/>
</dbReference>
<keyword evidence="1" id="KW-0812">Transmembrane</keyword>
<keyword evidence="1" id="KW-0472">Membrane</keyword>
<evidence type="ECO:0000256" key="2">
    <source>
        <dbReference type="SAM" id="SignalP"/>
    </source>
</evidence>
<dbReference type="Proteomes" id="UP001374803">
    <property type="component" value="Chromosome"/>
</dbReference>
<accession>A0ABZ2KX77</accession>
<feature type="chain" id="PRO_5046488965" evidence="2">
    <location>
        <begin position="25"/>
        <end position="437"/>
    </location>
</feature>
<keyword evidence="4" id="KW-1185">Reference proteome</keyword>
<dbReference type="RefSeq" id="WP_394832841.1">
    <property type="nucleotide sequence ID" value="NZ_CP089929.1"/>
</dbReference>